<keyword evidence="7" id="KW-1185">Reference proteome</keyword>
<name>A0A418WJA0_9PROT</name>
<dbReference type="Gene3D" id="3.20.20.70">
    <property type="entry name" value="Aldolase class I"/>
    <property type="match status" value="1"/>
</dbReference>
<organism evidence="6 7">
    <name type="scientific">Oleomonas cavernae</name>
    <dbReference type="NCBI Taxonomy" id="2320859"/>
    <lineage>
        <taxon>Bacteria</taxon>
        <taxon>Pseudomonadati</taxon>
        <taxon>Pseudomonadota</taxon>
        <taxon>Alphaproteobacteria</taxon>
        <taxon>Acetobacterales</taxon>
        <taxon>Acetobacteraceae</taxon>
        <taxon>Oleomonas</taxon>
    </lineage>
</organism>
<dbReference type="CDD" id="cd04730">
    <property type="entry name" value="NPD_like"/>
    <property type="match status" value="1"/>
</dbReference>
<evidence type="ECO:0000256" key="5">
    <source>
        <dbReference type="ARBA" id="ARBA00023033"/>
    </source>
</evidence>
<evidence type="ECO:0000256" key="1">
    <source>
        <dbReference type="ARBA" id="ARBA00009881"/>
    </source>
</evidence>
<keyword evidence="2" id="KW-0285">Flavoprotein</keyword>
<dbReference type="Proteomes" id="UP000284605">
    <property type="component" value="Unassembled WGS sequence"/>
</dbReference>
<dbReference type="RefSeq" id="WP_119782444.1">
    <property type="nucleotide sequence ID" value="NZ_QYUK01000011.1"/>
</dbReference>
<keyword evidence="3" id="KW-0288">FMN</keyword>
<dbReference type="PANTHER" id="PTHR42747:SF4">
    <property type="entry name" value="BLR1330 PROTEIN"/>
    <property type="match status" value="1"/>
</dbReference>
<accession>A0A418WJA0</accession>
<dbReference type="PANTHER" id="PTHR42747">
    <property type="entry name" value="NITRONATE MONOOXYGENASE-RELATED"/>
    <property type="match status" value="1"/>
</dbReference>
<protein>
    <submittedName>
        <fullName evidence="6">Nitronate monooxygenase</fullName>
    </submittedName>
</protein>
<evidence type="ECO:0000256" key="3">
    <source>
        <dbReference type="ARBA" id="ARBA00022643"/>
    </source>
</evidence>
<dbReference type="SUPFAM" id="SSF51412">
    <property type="entry name" value="Inosine monophosphate dehydrogenase (IMPDH)"/>
    <property type="match status" value="1"/>
</dbReference>
<evidence type="ECO:0000313" key="7">
    <source>
        <dbReference type="Proteomes" id="UP000284605"/>
    </source>
</evidence>
<dbReference type="EMBL" id="QYUK01000011">
    <property type="protein sequence ID" value="RJF90137.1"/>
    <property type="molecule type" value="Genomic_DNA"/>
</dbReference>
<dbReference type="GO" id="GO:0018580">
    <property type="term" value="F:nitronate monooxygenase activity"/>
    <property type="evidence" value="ECO:0007669"/>
    <property type="project" value="InterPro"/>
</dbReference>
<gene>
    <name evidence="6" type="ORF">D3874_22555</name>
</gene>
<keyword evidence="5 6" id="KW-0503">Monooxygenase</keyword>
<dbReference type="AlphaFoldDB" id="A0A418WJA0"/>
<comment type="caution">
    <text evidence="6">The sequence shown here is derived from an EMBL/GenBank/DDBJ whole genome shotgun (WGS) entry which is preliminary data.</text>
</comment>
<comment type="similarity">
    <text evidence="1">Belongs to the nitronate monooxygenase family. NMO class I subfamily.</text>
</comment>
<dbReference type="OrthoDB" id="9778912at2"/>
<keyword evidence="4" id="KW-0560">Oxidoreductase</keyword>
<evidence type="ECO:0000256" key="2">
    <source>
        <dbReference type="ARBA" id="ARBA00022630"/>
    </source>
</evidence>
<evidence type="ECO:0000313" key="6">
    <source>
        <dbReference type="EMBL" id="RJF90137.1"/>
    </source>
</evidence>
<reference evidence="6 7" key="1">
    <citation type="submission" date="2018-09" db="EMBL/GenBank/DDBJ databases">
        <authorList>
            <person name="Zhu H."/>
        </authorList>
    </citation>
    <scope>NUCLEOTIDE SEQUENCE [LARGE SCALE GENOMIC DNA]</scope>
    <source>
        <strain evidence="6 7">K1W22B-8</strain>
    </source>
</reference>
<sequence>MTPTKGSRALAEALVAQLRLPVFAGPMFIASTAALLIEQCKAGIIGSLPALNLRSTELLDAAISQIVAALAEHDRTHPDQPAAPYAINLVAHKTNDRVAPDLEILVKHRVPVVIVSLAAPVEIVTAVHGYGGLVFNDVISDRHARRCAESGVDGLIAVAAGAGGHTGNISPFALMQEIRAWWDGPLALSGCIATGRSVLAAQAMGADFAYIGSPFLASEEANTAQGFKDMIVASTSADIMVTNCFTGVPATFLRPSIEANGLDPKALVRDPDAGINIKDGGSNAKAWRDIWSAGQGIGIIDRSEKARDYIARLAGEYAAAQQALSRQLQHRAASQPG</sequence>
<dbReference type="InterPro" id="IPR013785">
    <property type="entry name" value="Aldolase_TIM"/>
</dbReference>
<proteinExistence type="inferred from homology"/>
<dbReference type="Pfam" id="PF03060">
    <property type="entry name" value="NMO"/>
    <property type="match status" value="1"/>
</dbReference>
<evidence type="ECO:0000256" key="4">
    <source>
        <dbReference type="ARBA" id="ARBA00023002"/>
    </source>
</evidence>
<dbReference type="InterPro" id="IPR004136">
    <property type="entry name" value="NMO"/>
</dbReference>